<sequence>MDVSIPSILLGLGWKAAMGLALLLYHQSHLNHSFLGVFSLSLTLVDTLLTLVLSALYFQENMSLLSLHITRHHICLLTQIADFTYNFLLWPVVVMTGLDHYWTTNTQDPGPILTSPCSKVKFPPSDDLRPPASSIPTSITSLENTELTLQPRATLTKITRRPPAWVSRIAYAAAVCLLWIVALAYVFLGSGLTPVFGNQPPYQLNHCWVFTSAHTSQVAGAMLLTLACAMVYVHSHKESLMRIYQGHKTLARMRTLSWSYTDRQGRVEVAHQVLWIFLKTWATFLVLLAVFLFCQVEIPGYLGLNVPWLCLLNSFLLGVVLCVRCSSPKLAQGSVTSDGFCNWRLSPL</sequence>
<name>A0ACC2H6C2_DALPE</name>
<protein>
    <submittedName>
        <fullName evidence="1">Uncharacterized protein</fullName>
    </submittedName>
</protein>
<evidence type="ECO:0000313" key="2">
    <source>
        <dbReference type="Proteomes" id="UP001157502"/>
    </source>
</evidence>
<reference evidence="1" key="1">
    <citation type="submission" date="2021-05" db="EMBL/GenBank/DDBJ databases">
        <authorList>
            <person name="Pan Q."/>
            <person name="Jouanno E."/>
            <person name="Zahm M."/>
            <person name="Klopp C."/>
            <person name="Cabau C."/>
            <person name="Louis A."/>
            <person name="Berthelot C."/>
            <person name="Parey E."/>
            <person name="Roest Crollius H."/>
            <person name="Montfort J."/>
            <person name="Robinson-Rechavi M."/>
            <person name="Bouchez O."/>
            <person name="Lampietro C."/>
            <person name="Lopez Roques C."/>
            <person name="Donnadieu C."/>
            <person name="Postlethwait J."/>
            <person name="Bobe J."/>
            <person name="Dillon D."/>
            <person name="Chandos A."/>
            <person name="von Hippel F."/>
            <person name="Guiguen Y."/>
        </authorList>
    </citation>
    <scope>NUCLEOTIDE SEQUENCE</scope>
    <source>
        <strain evidence="1">YG-Jan2019</strain>
    </source>
</reference>
<keyword evidence="2" id="KW-1185">Reference proteome</keyword>
<evidence type="ECO:0000313" key="1">
    <source>
        <dbReference type="EMBL" id="KAJ8011519.1"/>
    </source>
</evidence>
<dbReference type="Proteomes" id="UP001157502">
    <property type="component" value="Chromosome 5"/>
</dbReference>
<accession>A0ACC2H6C2</accession>
<gene>
    <name evidence="1" type="ORF">DPEC_G00059060</name>
</gene>
<organism evidence="1 2">
    <name type="scientific">Dallia pectoralis</name>
    <name type="common">Alaska blackfish</name>
    <dbReference type="NCBI Taxonomy" id="75939"/>
    <lineage>
        <taxon>Eukaryota</taxon>
        <taxon>Metazoa</taxon>
        <taxon>Chordata</taxon>
        <taxon>Craniata</taxon>
        <taxon>Vertebrata</taxon>
        <taxon>Euteleostomi</taxon>
        <taxon>Actinopterygii</taxon>
        <taxon>Neopterygii</taxon>
        <taxon>Teleostei</taxon>
        <taxon>Protacanthopterygii</taxon>
        <taxon>Esociformes</taxon>
        <taxon>Umbridae</taxon>
        <taxon>Dallia</taxon>
    </lineage>
</organism>
<comment type="caution">
    <text evidence="1">The sequence shown here is derived from an EMBL/GenBank/DDBJ whole genome shotgun (WGS) entry which is preliminary data.</text>
</comment>
<proteinExistence type="predicted"/>
<dbReference type="EMBL" id="CM055732">
    <property type="protein sequence ID" value="KAJ8011519.1"/>
    <property type="molecule type" value="Genomic_DNA"/>
</dbReference>